<gene>
    <name evidence="1" type="ORF">RPMA_25970</name>
</gene>
<name>A0ABX8AEE8_9BRAD</name>
<keyword evidence="2" id="KW-1185">Reference proteome</keyword>
<accession>A0ABX8AEE8</accession>
<organism evidence="1 2">
    <name type="scientific">Tardiphaga alba</name>
    <dbReference type="NCBI Taxonomy" id="340268"/>
    <lineage>
        <taxon>Bacteria</taxon>
        <taxon>Pseudomonadati</taxon>
        <taxon>Pseudomonadota</taxon>
        <taxon>Alphaproteobacteria</taxon>
        <taxon>Hyphomicrobiales</taxon>
        <taxon>Nitrobacteraceae</taxon>
        <taxon>Tardiphaga</taxon>
    </lineage>
</organism>
<evidence type="ECO:0000313" key="1">
    <source>
        <dbReference type="EMBL" id="QUS41897.1"/>
    </source>
</evidence>
<evidence type="ECO:0000313" key="2">
    <source>
        <dbReference type="Proteomes" id="UP000682843"/>
    </source>
</evidence>
<proteinExistence type="predicted"/>
<dbReference type="Proteomes" id="UP000682843">
    <property type="component" value="Chromosome"/>
</dbReference>
<dbReference type="RefSeq" id="WP_211910609.1">
    <property type="nucleotide sequence ID" value="NZ_CP036498.1"/>
</dbReference>
<sequence length="96" mass="10720">MTVLDDPLGATPSELSEELIFLIASVSTDDQRKYATELFRYYARQVELDAYRRGQQSMMAPQLPPPVSTEAPGIQPTANASHEIAVSLIPQVRWED</sequence>
<reference evidence="1 2" key="1">
    <citation type="submission" date="2019-02" db="EMBL/GenBank/DDBJ databases">
        <title>Emended description of the genus Rhodopseudomonas and description of Rhodopseudomonas albus sp. nov., a non-phototrophic, heavy-metal-tolerant bacterium isolated from garden soil.</title>
        <authorList>
            <person name="Bao Z."/>
            <person name="Cao W.W."/>
            <person name="Sato Y."/>
            <person name="Nishizawa T."/>
            <person name="Zhao J."/>
            <person name="Guo Y."/>
            <person name="Ohta H."/>
        </authorList>
    </citation>
    <scope>NUCLEOTIDE SEQUENCE [LARGE SCALE GENOMIC DNA]</scope>
    <source>
        <strain evidence="1 2">SK50-23</strain>
    </source>
</reference>
<dbReference type="EMBL" id="CP036498">
    <property type="protein sequence ID" value="QUS41897.1"/>
    <property type="molecule type" value="Genomic_DNA"/>
</dbReference>
<protein>
    <submittedName>
        <fullName evidence="1">Uncharacterized protein</fullName>
    </submittedName>
</protein>